<evidence type="ECO:0000313" key="2">
    <source>
        <dbReference type="Proteomes" id="UP000281553"/>
    </source>
</evidence>
<accession>A0A3P7N356</accession>
<reference evidence="1 2" key="1">
    <citation type="submission" date="2018-11" db="EMBL/GenBank/DDBJ databases">
        <authorList>
            <consortium name="Pathogen Informatics"/>
        </authorList>
    </citation>
    <scope>NUCLEOTIDE SEQUENCE [LARGE SCALE GENOMIC DNA]</scope>
</reference>
<proteinExistence type="predicted"/>
<dbReference type="Proteomes" id="UP000281553">
    <property type="component" value="Unassembled WGS sequence"/>
</dbReference>
<dbReference type="EMBL" id="UYRU01080423">
    <property type="protein sequence ID" value="VDN31023.1"/>
    <property type="molecule type" value="Genomic_DNA"/>
</dbReference>
<evidence type="ECO:0000313" key="1">
    <source>
        <dbReference type="EMBL" id="VDN31023.1"/>
    </source>
</evidence>
<gene>
    <name evidence="1" type="ORF">DILT_LOCUS15667</name>
</gene>
<organism evidence="1 2">
    <name type="scientific">Dibothriocephalus latus</name>
    <name type="common">Fish tapeworm</name>
    <name type="synonym">Diphyllobothrium latum</name>
    <dbReference type="NCBI Taxonomy" id="60516"/>
    <lineage>
        <taxon>Eukaryota</taxon>
        <taxon>Metazoa</taxon>
        <taxon>Spiralia</taxon>
        <taxon>Lophotrochozoa</taxon>
        <taxon>Platyhelminthes</taxon>
        <taxon>Cestoda</taxon>
        <taxon>Eucestoda</taxon>
        <taxon>Diphyllobothriidea</taxon>
        <taxon>Diphyllobothriidae</taxon>
        <taxon>Dibothriocephalus</taxon>
    </lineage>
</organism>
<name>A0A3P7N356_DIBLA</name>
<keyword evidence="2" id="KW-1185">Reference proteome</keyword>
<protein>
    <submittedName>
        <fullName evidence="1">Uncharacterized protein</fullName>
    </submittedName>
</protein>
<dbReference type="AlphaFoldDB" id="A0A3P7N356"/>
<sequence length="71" mass="8067">MLTLCYGFSCKAPLLKKPKPSCRRVRKLKRLHRGPEFQELAKVAQQATEDLTVAQANLEASKLFLHEIVCL</sequence>